<dbReference type="InterPro" id="IPR013207">
    <property type="entry name" value="LGFP"/>
</dbReference>
<sequence>MAVGTLAVAPSASAAPAAVATAAPTVLAARAASTVTLSVSHGKVRKNEAVWVAGKVKVGGKVAAKRKVTIQTRKPGGTWTSVGEVRTKGNGKFSTSLRVTSKVEVRARVGATTSGAAAASAARTVATTSGDRTLANRKASLAARAGAYKGKAVTLTKKQRSATRLDGLAAARYRSVAKGLLVETTTRSKGKKTVRTWLVSGKILKAYKAAGGPKGTYGVPVGDARCGLPADGCVQRFSRGVLYSSSAKAKATGTRTLGARGEVFAAARSQLGYKKRTPNPEVQSTKFNRWMGSSKPWCSFFVSWSFAASGHRSSVPQEKSFAKFRAEVRRTMKTGKSPKVGALAFLDTRPPVGDNHVAIVVARSGKNITIVEGNMGSGWGNRGVITRTIPARSAVFYAYPNY</sequence>
<name>A0A2A9EH85_9MICO</name>
<protein>
    <submittedName>
        <fullName evidence="2">LGFP repeat-containing protein</fullName>
    </submittedName>
</protein>
<comment type="caution">
    <text evidence="2">The sequence shown here is derived from an EMBL/GenBank/DDBJ whole genome shotgun (WGS) entry which is preliminary data.</text>
</comment>
<dbReference type="EMBL" id="PDJH01000001">
    <property type="protein sequence ID" value="PFG37602.1"/>
    <property type="molecule type" value="Genomic_DNA"/>
</dbReference>
<dbReference type="Proteomes" id="UP000221394">
    <property type="component" value="Unassembled WGS sequence"/>
</dbReference>
<dbReference type="Pfam" id="PF08310">
    <property type="entry name" value="LGFP"/>
    <property type="match status" value="1"/>
</dbReference>
<evidence type="ECO:0000313" key="2">
    <source>
        <dbReference type="EMBL" id="PFG37602.1"/>
    </source>
</evidence>
<keyword evidence="1" id="KW-0732">Signal</keyword>
<gene>
    <name evidence="2" type="ORF">ATL41_2369</name>
</gene>
<feature type="chain" id="PRO_5039246427" evidence="1">
    <location>
        <begin position="23"/>
        <end position="402"/>
    </location>
</feature>
<dbReference type="SUPFAM" id="SSF54001">
    <property type="entry name" value="Cysteine proteinases"/>
    <property type="match status" value="1"/>
</dbReference>
<dbReference type="InterPro" id="IPR038765">
    <property type="entry name" value="Papain-like_cys_pep_sf"/>
</dbReference>
<dbReference type="AlphaFoldDB" id="A0A2A9EH85"/>
<organism evidence="2 3">
    <name type="scientific">Flavimobilis soli</name>
    <dbReference type="NCBI Taxonomy" id="442709"/>
    <lineage>
        <taxon>Bacteria</taxon>
        <taxon>Bacillati</taxon>
        <taxon>Actinomycetota</taxon>
        <taxon>Actinomycetes</taxon>
        <taxon>Micrococcales</taxon>
        <taxon>Jonesiaceae</taxon>
        <taxon>Flavimobilis</taxon>
    </lineage>
</organism>
<evidence type="ECO:0000313" key="3">
    <source>
        <dbReference type="Proteomes" id="UP000221394"/>
    </source>
</evidence>
<proteinExistence type="predicted"/>
<evidence type="ECO:0000256" key="1">
    <source>
        <dbReference type="SAM" id="SignalP"/>
    </source>
</evidence>
<reference evidence="2 3" key="1">
    <citation type="submission" date="2017-10" db="EMBL/GenBank/DDBJ databases">
        <title>Sequencing the genomes of 1000 actinobacteria strains.</title>
        <authorList>
            <person name="Klenk H.-P."/>
        </authorList>
    </citation>
    <scope>NUCLEOTIDE SEQUENCE [LARGE SCALE GENOMIC DNA]</scope>
    <source>
        <strain evidence="2 3">DSM 21574</strain>
    </source>
</reference>
<feature type="signal peptide" evidence="1">
    <location>
        <begin position="1"/>
        <end position="22"/>
    </location>
</feature>
<accession>A0A2A9EH85</accession>
<keyword evidence="3" id="KW-1185">Reference proteome</keyword>